<feature type="compositionally biased region" description="Basic and acidic residues" evidence="1">
    <location>
        <begin position="200"/>
        <end position="213"/>
    </location>
</feature>
<dbReference type="AlphaFoldDB" id="A0AAD7GDY7"/>
<gene>
    <name evidence="2" type="ORF">B0H17DRAFT_1075421</name>
</gene>
<name>A0AAD7GDY7_MYCRO</name>
<evidence type="ECO:0000313" key="3">
    <source>
        <dbReference type="Proteomes" id="UP001221757"/>
    </source>
</evidence>
<sequence length="270" mass="31046">MRTACRRHSSTSRSSSPTSSSPQEGRYVSPPPSWHYAELSGPHKGKSPFPKGVRLKHIDVPEDEPYKLRPLPSHIVLLPQSYFALDVRSTERFQSLVPYLDASNAQIRVPKFHTFLEGIVAFVVDPPTGRAVPYRMDRFNMLMMLESLLLFRCKYPPDEIQPDTMLPVEREILDELTTEHARWWMRVRFTERRRVSPDDLAEYRRQNPTDVHRSSPYNSPLYPRTSSTLPRANTTSPTLPRARSFSSVTFVHGLGSRSILAASRRLARFL</sequence>
<proteinExistence type="predicted"/>
<evidence type="ECO:0000256" key="1">
    <source>
        <dbReference type="SAM" id="MobiDB-lite"/>
    </source>
</evidence>
<evidence type="ECO:0000313" key="2">
    <source>
        <dbReference type="EMBL" id="KAJ7682919.1"/>
    </source>
</evidence>
<protein>
    <submittedName>
        <fullName evidence="2">Uncharacterized protein</fullName>
    </submittedName>
</protein>
<dbReference type="Proteomes" id="UP001221757">
    <property type="component" value="Unassembled WGS sequence"/>
</dbReference>
<feature type="compositionally biased region" description="Basic residues" evidence="1">
    <location>
        <begin position="1"/>
        <end position="10"/>
    </location>
</feature>
<feature type="compositionally biased region" description="Polar residues" evidence="1">
    <location>
        <begin position="224"/>
        <end position="240"/>
    </location>
</feature>
<feature type="region of interest" description="Disordered" evidence="1">
    <location>
        <begin position="200"/>
        <end position="240"/>
    </location>
</feature>
<reference evidence="2" key="1">
    <citation type="submission" date="2023-03" db="EMBL/GenBank/DDBJ databases">
        <title>Massive genome expansion in bonnet fungi (Mycena s.s.) driven by repeated elements and novel gene families across ecological guilds.</title>
        <authorList>
            <consortium name="Lawrence Berkeley National Laboratory"/>
            <person name="Harder C.B."/>
            <person name="Miyauchi S."/>
            <person name="Viragh M."/>
            <person name="Kuo A."/>
            <person name="Thoen E."/>
            <person name="Andreopoulos B."/>
            <person name="Lu D."/>
            <person name="Skrede I."/>
            <person name="Drula E."/>
            <person name="Henrissat B."/>
            <person name="Morin E."/>
            <person name="Kohler A."/>
            <person name="Barry K."/>
            <person name="LaButti K."/>
            <person name="Morin E."/>
            <person name="Salamov A."/>
            <person name="Lipzen A."/>
            <person name="Mereny Z."/>
            <person name="Hegedus B."/>
            <person name="Baldrian P."/>
            <person name="Stursova M."/>
            <person name="Weitz H."/>
            <person name="Taylor A."/>
            <person name="Grigoriev I.V."/>
            <person name="Nagy L.G."/>
            <person name="Martin F."/>
            <person name="Kauserud H."/>
        </authorList>
    </citation>
    <scope>NUCLEOTIDE SEQUENCE</scope>
    <source>
        <strain evidence="2">CBHHK067</strain>
    </source>
</reference>
<organism evidence="2 3">
    <name type="scientific">Mycena rosella</name>
    <name type="common">Pink bonnet</name>
    <name type="synonym">Agaricus rosellus</name>
    <dbReference type="NCBI Taxonomy" id="1033263"/>
    <lineage>
        <taxon>Eukaryota</taxon>
        <taxon>Fungi</taxon>
        <taxon>Dikarya</taxon>
        <taxon>Basidiomycota</taxon>
        <taxon>Agaricomycotina</taxon>
        <taxon>Agaricomycetes</taxon>
        <taxon>Agaricomycetidae</taxon>
        <taxon>Agaricales</taxon>
        <taxon>Marasmiineae</taxon>
        <taxon>Mycenaceae</taxon>
        <taxon>Mycena</taxon>
    </lineage>
</organism>
<feature type="region of interest" description="Disordered" evidence="1">
    <location>
        <begin position="1"/>
        <end position="52"/>
    </location>
</feature>
<feature type="compositionally biased region" description="Low complexity" evidence="1">
    <location>
        <begin position="11"/>
        <end position="22"/>
    </location>
</feature>
<accession>A0AAD7GDY7</accession>
<keyword evidence="3" id="KW-1185">Reference proteome</keyword>
<dbReference type="EMBL" id="JARKIE010000113">
    <property type="protein sequence ID" value="KAJ7682919.1"/>
    <property type="molecule type" value="Genomic_DNA"/>
</dbReference>
<comment type="caution">
    <text evidence="2">The sequence shown here is derived from an EMBL/GenBank/DDBJ whole genome shotgun (WGS) entry which is preliminary data.</text>
</comment>